<keyword evidence="4 7" id="KW-0812">Transmembrane</keyword>
<organism evidence="8 9">
    <name type="scientific">Clostridium disporicum</name>
    <dbReference type="NCBI Taxonomy" id="84024"/>
    <lineage>
        <taxon>Bacteria</taxon>
        <taxon>Bacillati</taxon>
        <taxon>Bacillota</taxon>
        <taxon>Clostridia</taxon>
        <taxon>Eubacteriales</taxon>
        <taxon>Clostridiaceae</taxon>
        <taxon>Clostridium</taxon>
    </lineage>
</organism>
<dbReference type="EMBL" id="CYZX01000002">
    <property type="protein sequence ID" value="CUN71678.1"/>
    <property type="molecule type" value="Genomic_DNA"/>
</dbReference>
<feature type="transmembrane region" description="Helical" evidence="7">
    <location>
        <begin position="26"/>
        <end position="46"/>
    </location>
</feature>
<sequence>MNICKVLNIPYFFNMSNENNKNQNSFIKHALQILPGFLVCVVIAIVSKIIAKLFLPTLGAATIAIIIGIIVGNTFGRKEYLNKGTKFSEGTLLSISVVLLGGTLNISQLLDLGIRGILFIILLMLMTLFGTIWVGRYLKFGEDFVLLMASGNAVCGSSAIASTAPVINAHSRDKGIAITMVNVTGTVLMILLPLLTSFLYNNETFRTSAFLGGILQSVGQVVAAGSMVSEQVKEQATIFKIVRIVFLVVVVFLLAALKKKSTVKGVEAVEEEIHSHNHQSRIKIPWYIIGFFITCALYSLNIIPHSLTHTLKELDNFIEVIALAGIGMRVYFKDLIQQGPKASMYCVFIALIQIISAIVLIGVLL</sequence>
<evidence type="ECO:0000256" key="4">
    <source>
        <dbReference type="ARBA" id="ARBA00022692"/>
    </source>
</evidence>
<feature type="transmembrane region" description="Helical" evidence="7">
    <location>
        <begin position="176"/>
        <end position="200"/>
    </location>
</feature>
<evidence type="ECO:0000256" key="3">
    <source>
        <dbReference type="ARBA" id="ARBA00022475"/>
    </source>
</evidence>
<dbReference type="PANTHER" id="PTHR30106">
    <property type="entry name" value="INNER MEMBRANE PROTEIN YEIH-RELATED"/>
    <property type="match status" value="1"/>
</dbReference>
<dbReference type="GO" id="GO:0005886">
    <property type="term" value="C:plasma membrane"/>
    <property type="evidence" value="ECO:0007669"/>
    <property type="project" value="UniProtKB-SubCell"/>
</dbReference>
<reference evidence="8 9" key="1">
    <citation type="submission" date="2015-09" db="EMBL/GenBank/DDBJ databases">
        <authorList>
            <consortium name="Pathogen Informatics"/>
        </authorList>
    </citation>
    <scope>NUCLEOTIDE SEQUENCE [LARGE SCALE GENOMIC DNA]</scope>
    <source>
        <strain evidence="8 9">2789STDY5834856</strain>
    </source>
</reference>
<feature type="transmembrane region" description="Helical" evidence="7">
    <location>
        <begin position="144"/>
        <end position="164"/>
    </location>
</feature>
<keyword evidence="5 7" id="KW-1133">Transmembrane helix</keyword>
<evidence type="ECO:0000256" key="1">
    <source>
        <dbReference type="ARBA" id="ARBA00004651"/>
    </source>
</evidence>
<keyword evidence="6 7" id="KW-0472">Membrane</keyword>
<evidence type="ECO:0000256" key="6">
    <source>
        <dbReference type="ARBA" id="ARBA00023136"/>
    </source>
</evidence>
<evidence type="ECO:0000313" key="9">
    <source>
        <dbReference type="Proteomes" id="UP000095594"/>
    </source>
</evidence>
<evidence type="ECO:0000256" key="5">
    <source>
        <dbReference type="ARBA" id="ARBA00022989"/>
    </source>
</evidence>
<comment type="subcellular location">
    <subcellularLocation>
        <location evidence="1">Cell membrane</location>
        <topology evidence="1">Multi-pass membrane protein</topology>
    </subcellularLocation>
</comment>
<feature type="transmembrane region" description="Helical" evidence="7">
    <location>
        <begin position="344"/>
        <end position="364"/>
    </location>
</feature>
<feature type="transmembrane region" description="Helical" evidence="7">
    <location>
        <begin position="237"/>
        <end position="257"/>
    </location>
</feature>
<feature type="transmembrane region" description="Helical" evidence="7">
    <location>
        <begin position="92"/>
        <end position="110"/>
    </location>
</feature>
<comment type="similarity">
    <text evidence="2">Belongs to the UPF0324 family.</text>
</comment>
<keyword evidence="3" id="KW-1003">Cell membrane</keyword>
<dbReference type="InterPro" id="IPR018383">
    <property type="entry name" value="UPF0324_pro"/>
</dbReference>
<feature type="transmembrane region" description="Helical" evidence="7">
    <location>
        <begin position="284"/>
        <end position="304"/>
    </location>
</feature>
<accession>A0A173Z923</accession>
<dbReference type="PANTHER" id="PTHR30106:SF1">
    <property type="entry name" value="UPF0324 MEMBRANE PROTEIN FN0533"/>
    <property type="match status" value="1"/>
</dbReference>
<gene>
    <name evidence="8" type="primary">yeiH_1</name>
    <name evidence="8" type="ORF">ERS852471_00395</name>
</gene>
<evidence type="ECO:0000256" key="2">
    <source>
        <dbReference type="ARBA" id="ARBA00007977"/>
    </source>
</evidence>
<evidence type="ECO:0000256" key="7">
    <source>
        <dbReference type="SAM" id="Phobius"/>
    </source>
</evidence>
<dbReference type="AlphaFoldDB" id="A0A173Z923"/>
<dbReference type="Pfam" id="PF03601">
    <property type="entry name" value="Cons_hypoth698"/>
    <property type="match status" value="1"/>
</dbReference>
<dbReference type="Proteomes" id="UP000095594">
    <property type="component" value="Unassembled WGS sequence"/>
</dbReference>
<proteinExistence type="inferred from homology"/>
<feature type="transmembrane region" description="Helical" evidence="7">
    <location>
        <begin position="117"/>
        <end position="138"/>
    </location>
</feature>
<name>A0A173Z923_9CLOT</name>
<protein>
    <submittedName>
        <fullName evidence="8">Membrane protein</fullName>
    </submittedName>
</protein>
<evidence type="ECO:0000313" key="8">
    <source>
        <dbReference type="EMBL" id="CUN71678.1"/>
    </source>
</evidence>
<feature type="transmembrane region" description="Helical" evidence="7">
    <location>
        <begin position="53"/>
        <end position="72"/>
    </location>
</feature>